<dbReference type="RefSeq" id="WP_187245673.1">
    <property type="nucleotide sequence ID" value="NZ_BAAAOK010000001.1"/>
</dbReference>
<sequence length="143" mass="15493">MEVKMMVSAFWSDLAADLEDPEFLRDYVRESVRIATVDSIINALDDARISEGMSKAELARAIGAEPAVVRRLFAAGNSTPNPTLGTLVDLAAAVGLRIRVEPLPDEERQAVTEPLRTGRVAEASIKRLAQLRQTPGRGAVRPA</sequence>
<accession>A0ABR7LUU4</accession>
<dbReference type="CDD" id="cd00093">
    <property type="entry name" value="HTH_XRE"/>
    <property type="match status" value="1"/>
</dbReference>
<evidence type="ECO:0000313" key="1">
    <source>
        <dbReference type="EMBL" id="MBC6468622.1"/>
    </source>
</evidence>
<dbReference type="InterPro" id="IPR001387">
    <property type="entry name" value="Cro/C1-type_HTH"/>
</dbReference>
<comment type="caution">
    <text evidence="1">The sequence shown here is derived from an EMBL/GenBank/DDBJ whole genome shotgun (WGS) entry which is preliminary data.</text>
</comment>
<proteinExistence type="predicted"/>
<dbReference type="InterPro" id="IPR010982">
    <property type="entry name" value="Lambda_DNA-bd_dom_sf"/>
</dbReference>
<organism evidence="1 2">
    <name type="scientific">Actinomadura alba</name>
    <dbReference type="NCBI Taxonomy" id="406431"/>
    <lineage>
        <taxon>Bacteria</taxon>
        <taxon>Bacillati</taxon>
        <taxon>Actinomycetota</taxon>
        <taxon>Actinomycetes</taxon>
        <taxon>Streptosporangiales</taxon>
        <taxon>Thermomonosporaceae</taxon>
        <taxon>Actinomadura</taxon>
    </lineage>
</organism>
<name>A0ABR7LUU4_9ACTN</name>
<keyword evidence="2" id="KW-1185">Reference proteome</keyword>
<protein>
    <submittedName>
        <fullName evidence="1">XRE family transcriptional regulator</fullName>
    </submittedName>
</protein>
<dbReference type="Gene3D" id="1.10.260.40">
    <property type="entry name" value="lambda repressor-like DNA-binding domains"/>
    <property type="match status" value="1"/>
</dbReference>
<dbReference type="SUPFAM" id="SSF47413">
    <property type="entry name" value="lambda repressor-like DNA-binding domains"/>
    <property type="match status" value="1"/>
</dbReference>
<evidence type="ECO:0000313" key="2">
    <source>
        <dbReference type="Proteomes" id="UP000805614"/>
    </source>
</evidence>
<gene>
    <name evidence="1" type="ORF">HKK74_24445</name>
</gene>
<dbReference type="Proteomes" id="UP000805614">
    <property type="component" value="Unassembled WGS sequence"/>
</dbReference>
<reference evidence="1 2" key="1">
    <citation type="submission" date="2020-06" db="EMBL/GenBank/DDBJ databases">
        <title>Actinomadura xiongansis sp. nov., isolated from soil of Baiyangdian.</title>
        <authorList>
            <person name="Zhang X."/>
        </authorList>
    </citation>
    <scope>NUCLEOTIDE SEQUENCE [LARGE SCALE GENOMIC DNA]</scope>
    <source>
        <strain evidence="1 2">HBUM206468</strain>
    </source>
</reference>
<dbReference type="EMBL" id="JABVEC010000020">
    <property type="protein sequence ID" value="MBC6468622.1"/>
    <property type="molecule type" value="Genomic_DNA"/>
</dbReference>